<evidence type="ECO:0000256" key="5">
    <source>
        <dbReference type="ARBA" id="ARBA00023004"/>
    </source>
</evidence>
<feature type="binding site" description="axial binding residue" evidence="7">
    <location>
        <position position="442"/>
    </location>
    <ligand>
        <name>heme</name>
        <dbReference type="ChEBI" id="CHEBI:30413"/>
    </ligand>
    <ligandPart>
        <name>Fe</name>
        <dbReference type="ChEBI" id="CHEBI:18248"/>
    </ligandPart>
</feature>
<evidence type="ECO:0000256" key="3">
    <source>
        <dbReference type="ARBA" id="ARBA00022617"/>
    </source>
</evidence>
<dbReference type="GO" id="GO:0016705">
    <property type="term" value="F:oxidoreductase activity, acting on paired donors, with incorporation or reduction of molecular oxygen"/>
    <property type="evidence" value="ECO:0007669"/>
    <property type="project" value="InterPro"/>
</dbReference>
<dbReference type="SUPFAM" id="SSF48264">
    <property type="entry name" value="Cytochrome P450"/>
    <property type="match status" value="1"/>
</dbReference>
<evidence type="ECO:0000313" key="11">
    <source>
        <dbReference type="Proteomes" id="UP001283341"/>
    </source>
</evidence>
<keyword evidence="9" id="KW-1133">Transmembrane helix</keyword>
<dbReference type="PROSITE" id="PS00086">
    <property type="entry name" value="CYTOCHROME_P450"/>
    <property type="match status" value="1"/>
</dbReference>
<dbReference type="PRINTS" id="PR00385">
    <property type="entry name" value="P450"/>
</dbReference>
<evidence type="ECO:0000256" key="6">
    <source>
        <dbReference type="ARBA" id="ARBA00023033"/>
    </source>
</evidence>
<keyword evidence="9" id="KW-0472">Membrane</keyword>
<keyword evidence="11" id="KW-1185">Reference proteome</keyword>
<evidence type="ECO:0000256" key="1">
    <source>
        <dbReference type="ARBA" id="ARBA00001971"/>
    </source>
</evidence>
<dbReference type="Proteomes" id="UP001283341">
    <property type="component" value="Unassembled WGS sequence"/>
</dbReference>
<evidence type="ECO:0000256" key="9">
    <source>
        <dbReference type="SAM" id="Phobius"/>
    </source>
</evidence>
<evidence type="ECO:0000256" key="4">
    <source>
        <dbReference type="ARBA" id="ARBA00022723"/>
    </source>
</evidence>
<keyword evidence="4 7" id="KW-0479">Metal-binding</keyword>
<reference evidence="10" key="1">
    <citation type="journal article" date="2023" name="Mol. Phylogenet. Evol.">
        <title>Genome-scale phylogeny and comparative genomics of the fungal order Sordariales.</title>
        <authorList>
            <person name="Hensen N."/>
            <person name="Bonometti L."/>
            <person name="Westerberg I."/>
            <person name="Brannstrom I.O."/>
            <person name="Guillou S."/>
            <person name="Cros-Aarteil S."/>
            <person name="Calhoun S."/>
            <person name="Haridas S."/>
            <person name="Kuo A."/>
            <person name="Mondo S."/>
            <person name="Pangilinan J."/>
            <person name="Riley R."/>
            <person name="LaButti K."/>
            <person name="Andreopoulos B."/>
            <person name="Lipzen A."/>
            <person name="Chen C."/>
            <person name="Yan M."/>
            <person name="Daum C."/>
            <person name="Ng V."/>
            <person name="Clum A."/>
            <person name="Steindorff A."/>
            <person name="Ohm R.A."/>
            <person name="Martin F."/>
            <person name="Silar P."/>
            <person name="Natvig D.O."/>
            <person name="Lalanne C."/>
            <person name="Gautier V."/>
            <person name="Ament-Velasquez S.L."/>
            <person name="Kruys A."/>
            <person name="Hutchinson M.I."/>
            <person name="Powell A.J."/>
            <person name="Barry K."/>
            <person name="Miller A.N."/>
            <person name="Grigoriev I.V."/>
            <person name="Debuchy R."/>
            <person name="Gladieux P."/>
            <person name="Hiltunen Thoren M."/>
            <person name="Johannesson H."/>
        </authorList>
    </citation>
    <scope>NUCLEOTIDE SEQUENCE</scope>
    <source>
        <strain evidence="10">CBS 118394</strain>
    </source>
</reference>
<dbReference type="PANTHER" id="PTHR24305">
    <property type="entry name" value="CYTOCHROME P450"/>
    <property type="match status" value="1"/>
</dbReference>
<dbReference type="InterPro" id="IPR001128">
    <property type="entry name" value="Cyt_P450"/>
</dbReference>
<keyword evidence="5 7" id="KW-0408">Iron</keyword>
<dbReference type="CDD" id="cd11060">
    <property type="entry name" value="CYP57A1-like"/>
    <property type="match status" value="1"/>
</dbReference>
<sequence>MDIVHQYWPFLISAAFLSWILLQRYGTPLRKIPGPFHASWTRLPRFIAVASGRPHEWELKLHRKYGRIVRVGPDLVSVGDPAAINIIYNANDKFKKSRFYLPFMVYDEEGMLPDPLVINDKALHTRMKKNAYTAYSMGAMLQLEPLVEKVTERFFALLDKRPTCDLGKWLRFYATDVIFAVTFGEDLGFMEKGDPIGMMPMLEYVVGDYVAIVGTVPWLHKFLLGNRFVARLALGENGLEGAALDLALKQVDKFRQKMAASAGGMDGPCTFVHRLLEHQKKDPESITDRELNTHAFGNITAGADTTAIAMRTIMFNVARHPDIYRALCREIRDEAGLKLPVSYATASALPYLDAVIKEALRIHPPNGVMYCRTVPPEGATICDKFLPGGTEVGISPWVVHYDDELFPDPERFEPERWLAADADLVARRKRSIFAFSAGSHTCLGKNISLMEITKLIASLLVRYDISLEDPDGNMSFKCRWFTPQTGLIVKLKIRDS</sequence>
<evidence type="ECO:0000313" key="10">
    <source>
        <dbReference type="EMBL" id="KAK3322788.1"/>
    </source>
</evidence>
<accession>A0AAE0M8U2</accession>
<keyword evidence="9" id="KW-0812">Transmembrane</keyword>
<dbReference type="PRINTS" id="PR00465">
    <property type="entry name" value="EP450IV"/>
</dbReference>
<dbReference type="Pfam" id="PF00067">
    <property type="entry name" value="p450"/>
    <property type="match status" value="1"/>
</dbReference>
<dbReference type="InterPro" id="IPR002403">
    <property type="entry name" value="Cyt_P450_E_grp-IV"/>
</dbReference>
<dbReference type="InterPro" id="IPR036396">
    <property type="entry name" value="Cyt_P450_sf"/>
</dbReference>
<proteinExistence type="inferred from homology"/>
<keyword evidence="3 7" id="KW-0349">Heme</keyword>
<dbReference type="GO" id="GO:0004497">
    <property type="term" value="F:monooxygenase activity"/>
    <property type="evidence" value="ECO:0007669"/>
    <property type="project" value="UniProtKB-KW"/>
</dbReference>
<dbReference type="EMBL" id="JAUEDM010000003">
    <property type="protein sequence ID" value="KAK3322788.1"/>
    <property type="molecule type" value="Genomic_DNA"/>
</dbReference>
<comment type="similarity">
    <text evidence="2 8">Belongs to the cytochrome P450 family.</text>
</comment>
<keyword evidence="6 8" id="KW-0503">Monooxygenase</keyword>
<dbReference type="GO" id="GO:0005506">
    <property type="term" value="F:iron ion binding"/>
    <property type="evidence" value="ECO:0007669"/>
    <property type="project" value="InterPro"/>
</dbReference>
<organism evidence="10 11">
    <name type="scientific">Apodospora peruviana</name>
    <dbReference type="NCBI Taxonomy" id="516989"/>
    <lineage>
        <taxon>Eukaryota</taxon>
        <taxon>Fungi</taxon>
        <taxon>Dikarya</taxon>
        <taxon>Ascomycota</taxon>
        <taxon>Pezizomycotina</taxon>
        <taxon>Sordariomycetes</taxon>
        <taxon>Sordariomycetidae</taxon>
        <taxon>Sordariales</taxon>
        <taxon>Lasiosphaeriaceae</taxon>
        <taxon>Apodospora</taxon>
    </lineage>
</organism>
<evidence type="ECO:0000256" key="2">
    <source>
        <dbReference type="ARBA" id="ARBA00010617"/>
    </source>
</evidence>
<comment type="cofactor">
    <cofactor evidence="1 7">
        <name>heme</name>
        <dbReference type="ChEBI" id="CHEBI:30413"/>
    </cofactor>
</comment>
<reference evidence="10" key="2">
    <citation type="submission" date="2023-06" db="EMBL/GenBank/DDBJ databases">
        <authorList>
            <consortium name="Lawrence Berkeley National Laboratory"/>
            <person name="Haridas S."/>
            <person name="Hensen N."/>
            <person name="Bonometti L."/>
            <person name="Westerberg I."/>
            <person name="Brannstrom I.O."/>
            <person name="Guillou S."/>
            <person name="Cros-Aarteil S."/>
            <person name="Calhoun S."/>
            <person name="Kuo A."/>
            <person name="Mondo S."/>
            <person name="Pangilinan J."/>
            <person name="Riley R."/>
            <person name="Labutti K."/>
            <person name="Andreopoulos B."/>
            <person name="Lipzen A."/>
            <person name="Chen C."/>
            <person name="Yanf M."/>
            <person name="Daum C."/>
            <person name="Ng V."/>
            <person name="Clum A."/>
            <person name="Steindorff A."/>
            <person name="Ohm R."/>
            <person name="Martin F."/>
            <person name="Silar P."/>
            <person name="Natvig D."/>
            <person name="Lalanne C."/>
            <person name="Gautier V."/>
            <person name="Ament-Velasquez S.L."/>
            <person name="Kruys A."/>
            <person name="Hutchinson M.I."/>
            <person name="Powell A.J."/>
            <person name="Barry K."/>
            <person name="Miller A.N."/>
            <person name="Grigoriev I.V."/>
            <person name="Debuchy R."/>
            <person name="Gladieux P."/>
            <person name="Thoren M.H."/>
            <person name="Johannesson H."/>
        </authorList>
    </citation>
    <scope>NUCLEOTIDE SEQUENCE</scope>
    <source>
        <strain evidence="10">CBS 118394</strain>
    </source>
</reference>
<dbReference type="InterPro" id="IPR050121">
    <property type="entry name" value="Cytochrome_P450_monoxygenase"/>
</dbReference>
<evidence type="ECO:0000256" key="8">
    <source>
        <dbReference type="RuleBase" id="RU000461"/>
    </source>
</evidence>
<evidence type="ECO:0000256" key="7">
    <source>
        <dbReference type="PIRSR" id="PIRSR602403-1"/>
    </source>
</evidence>
<protein>
    <submittedName>
        <fullName evidence="10">Cytochrome P450 oxidoreductase</fullName>
    </submittedName>
</protein>
<keyword evidence="8" id="KW-0560">Oxidoreductase</keyword>
<name>A0AAE0M8U2_9PEZI</name>
<dbReference type="GO" id="GO:0020037">
    <property type="term" value="F:heme binding"/>
    <property type="evidence" value="ECO:0007669"/>
    <property type="project" value="InterPro"/>
</dbReference>
<dbReference type="InterPro" id="IPR017972">
    <property type="entry name" value="Cyt_P450_CS"/>
</dbReference>
<gene>
    <name evidence="10" type="ORF">B0H66DRAFT_515448</name>
</gene>
<dbReference type="Gene3D" id="1.10.630.10">
    <property type="entry name" value="Cytochrome P450"/>
    <property type="match status" value="1"/>
</dbReference>
<dbReference type="PANTHER" id="PTHR24305:SF232">
    <property type="entry name" value="P450, PUTATIVE (EUROFUNG)-RELATED"/>
    <property type="match status" value="1"/>
</dbReference>
<feature type="transmembrane region" description="Helical" evidence="9">
    <location>
        <begin position="6"/>
        <end position="22"/>
    </location>
</feature>
<dbReference type="AlphaFoldDB" id="A0AAE0M8U2"/>
<comment type="caution">
    <text evidence="10">The sequence shown here is derived from an EMBL/GenBank/DDBJ whole genome shotgun (WGS) entry which is preliminary data.</text>
</comment>